<dbReference type="InterPro" id="IPR029063">
    <property type="entry name" value="SAM-dependent_MTases_sf"/>
</dbReference>
<dbReference type="InterPro" id="IPR001077">
    <property type="entry name" value="COMT_C"/>
</dbReference>
<evidence type="ECO:0000259" key="4">
    <source>
        <dbReference type="Pfam" id="PF00891"/>
    </source>
</evidence>
<evidence type="ECO:0000313" key="6">
    <source>
        <dbReference type="EMBL" id="MQM32374.1"/>
    </source>
</evidence>
<dbReference type="InterPro" id="IPR016461">
    <property type="entry name" value="COMT-like"/>
</dbReference>
<evidence type="ECO:0000259" key="5">
    <source>
        <dbReference type="Pfam" id="PF08100"/>
    </source>
</evidence>
<dbReference type="PROSITE" id="PS51683">
    <property type="entry name" value="SAM_OMT_II"/>
    <property type="match status" value="1"/>
</dbReference>
<dbReference type="SUPFAM" id="SSF46785">
    <property type="entry name" value="Winged helix' DNA-binding domain"/>
    <property type="match status" value="1"/>
</dbReference>
<evidence type="ECO:0000256" key="3">
    <source>
        <dbReference type="ARBA" id="ARBA00022691"/>
    </source>
</evidence>
<evidence type="ECO:0000313" key="7">
    <source>
        <dbReference type="Proteomes" id="UP000342300"/>
    </source>
</evidence>
<feature type="domain" description="O-methyltransferase C-terminal" evidence="4">
    <location>
        <begin position="146"/>
        <end position="355"/>
    </location>
</feature>
<accession>A0A6A7RXV7</accession>
<gene>
    <name evidence="6" type="ORF">CRU78_18555</name>
</gene>
<dbReference type="Proteomes" id="UP000342300">
    <property type="component" value="Unassembled WGS sequence"/>
</dbReference>
<name>A0A6A7RXV7_9PROT</name>
<dbReference type="CDD" id="cd02440">
    <property type="entry name" value="AdoMet_MTases"/>
    <property type="match status" value="1"/>
</dbReference>
<dbReference type="Gene3D" id="1.20.58.1390">
    <property type="match status" value="1"/>
</dbReference>
<protein>
    <submittedName>
        <fullName evidence="6">Methyltransferase</fullName>
    </submittedName>
</protein>
<dbReference type="Gene3D" id="1.10.10.10">
    <property type="entry name" value="Winged helix-like DNA-binding domain superfamily/Winged helix DNA-binding domain"/>
    <property type="match status" value="1"/>
</dbReference>
<comment type="caution">
    <text evidence="6">The sequence shown here is derived from an EMBL/GenBank/DDBJ whole genome shotgun (WGS) entry which is preliminary data.</text>
</comment>
<keyword evidence="1 6" id="KW-0489">Methyltransferase</keyword>
<keyword evidence="2 6" id="KW-0808">Transferase</keyword>
<dbReference type="GO" id="GO:0008171">
    <property type="term" value="F:O-methyltransferase activity"/>
    <property type="evidence" value="ECO:0007669"/>
    <property type="project" value="InterPro"/>
</dbReference>
<dbReference type="SUPFAM" id="SSF53335">
    <property type="entry name" value="S-adenosyl-L-methionine-dependent methyltransferases"/>
    <property type="match status" value="1"/>
</dbReference>
<reference evidence="6 7" key="1">
    <citation type="submission" date="2017-09" db="EMBL/GenBank/DDBJ databases">
        <title>Metagenomic Analysis Reveals Denitrifying Candidatus Accumulibacter and Flanking Population as a Source of N2O.</title>
        <authorList>
            <person name="Gao H."/>
            <person name="Mao Y."/>
            <person name="Zhao X."/>
            <person name="Liu W.-T."/>
            <person name="Zhang T."/>
            <person name="Wells G."/>
        </authorList>
    </citation>
    <scope>NUCLEOTIDE SEQUENCE [LARGE SCALE GENOMIC DNA]</scope>
    <source>
        <strain evidence="6">CANDO_2_IC</strain>
    </source>
</reference>
<dbReference type="EMBL" id="PDHS01000508">
    <property type="protein sequence ID" value="MQM32374.1"/>
    <property type="molecule type" value="Genomic_DNA"/>
</dbReference>
<proteinExistence type="predicted"/>
<dbReference type="PANTHER" id="PTHR11746">
    <property type="entry name" value="O-METHYLTRANSFERASE"/>
    <property type="match status" value="1"/>
</dbReference>
<dbReference type="InterPro" id="IPR036388">
    <property type="entry name" value="WH-like_DNA-bd_sf"/>
</dbReference>
<dbReference type="Gene3D" id="3.40.50.150">
    <property type="entry name" value="Vaccinia Virus protein VP39"/>
    <property type="match status" value="1"/>
</dbReference>
<feature type="domain" description="O-methyltransferase dimerisation" evidence="5">
    <location>
        <begin position="45"/>
        <end position="119"/>
    </location>
</feature>
<dbReference type="GO" id="GO:0032259">
    <property type="term" value="P:methylation"/>
    <property type="evidence" value="ECO:0007669"/>
    <property type="project" value="UniProtKB-KW"/>
</dbReference>
<dbReference type="Pfam" id="PF08100">
    <property type="entry name" value="Dimerisation"/>
    <property type="match status" value="1"/>
</dbReference>
<dbReference type="Pfam" id="PF00891">
    <property type="entry name" value="Methyltransf_2"/>
    <property type="match status" value="1"/>
</dbReference>
<dbReference type="InterPro" id="IPR036390">
    <property type="entry name" value="WH_DNA-bd_sf"/>
</dbReference>
<organism evidence="6 7">
    <name type="scientific">Candidatus Accumulibacter phosphatis</name>
    <dbReference type="NCBI Taxonomy" id="327160"/>
    <lineage>
        <taxon>Bacteria</taxon>
        <taxon>Pseudomonadati</taxon>
        <taxon>Pseudomonadota</taxon>
        <taxon>Betaproteobacteria</taxon>
        <taxon>Candidatus Accumulibacter</taxon>
    </lineage>
</organism>
<evidence type="ECO:0000256" key="2">
    <source>
        <dbReference type="ARBA" id="ARBA00022679"/>
    </source>
</evidence>
<keyword evidence="3" id="KW-0949">S-adenosyl-L-methionine</keyword>
<dbReference type="PIRSF" id="PIRSF005739">
    <property type="entry name" value="O-mtase"/>
    <property type="match status" value="1"/>
</dbReference>
<dbReference type="GO" id="GO:0046983">
    <property type="term" value="F:protein dimerization activity"/>
    <property type="evidence" value="ECO:0007669"/>
    <property type="project" value="InterPro"/>
</dbReference>
<sequence length="374" mass="41965">MESSHSSGQQSALARLWAKNVSLPLTRFVEGVLLRRQIERLYLVFGGHIFFQTLRTAVQLDLFTLLAKEGPLTRQEIAKRLSVADQPARIMILGLTVVGLLRKSGQKYSNSHLAGILLVKDSPRKITAYVELQHRAMYKGLYWMLEAVRENRNAGLKEFSGNEPTLYQRLAHDPEVELIFQEAMQELSVQANADLARFIDMTGVKHLVDVGGGDGTNIIAIAHRWPHLRATVFDSPTVCEIARKNIAASGLADRLGATPGECFADPFPKDADCLIFAHFFTIWSEEQDRELFKKCYDALPSGGQVAIFNMMQHDDESGPFSAAVGSPYFLTLATGTGMLYTWNEYETWMRDAGFRDVKRHKLLRDHGLIVGRKP</sequence>
<evidence type="ECO:0000256" key="1">
    <source>
        <dbReference type="ARBA" id="ARBA00022603"/>
    </source>
</evidence>
<dbReference type="AlphaFoldDB" id="A0A6A7RXV7"/>
<dbReference type="InterPro" id="IPR012967">
    <property type="entry name" value="COMT_dimerisation"/>
</dbReference>